<evidence type="ECO:0000256" key="5">
    <source>
        <dbReference type="ARBA" id="ARBA00022490"/>
    </source>
</evidence>
<feature type="compositionally biased region" description="Basic residues" evidence="9">
    <location>
        <begin position="54"/>
        <end position="63"/>
    </location>
</feature>
<dbReference type="InterPro" id="IPR025279">
    <property type="entry name" value="NST1"/>
</dbReference>
<comment type="similarity">
    <text evidence="3 8">Belongs to the NST1 family.</text>
</comment>
<dbReference type="PANTHER" id="PTHR31780">
    <property type="entry name" value="STRESS RESPONSE PROTEIN NST1-RELATED"/>
    <property type="match status" value="1"/>
</dbReference>
<keyword evidence="11" id="KW-1185">Reference proteome</keyword>
<feature type="compositionally biased region" description="Basic and acidic residues" evidence="9">
    <location>
        <begin position="437"/>
        <end position="461"/>
    </location>
</feature>
<comment type="caution">
    <text evidence="10">The sequence shown here is derived from an EMBL/GenBank/DDBJ whole genome shotgun (WGS) entry which is preliminary data.</text>
</comment>
<feature type="compositionally biased region" description="Low complexity" evidence="9">
    <location>
        <begin position="660"/>
        <end position="677"/>
    </location>
</feature>
<feature type="region of interest" description="Disordered" evidence="9">
    <location>
        <begin position="655"/>
        <end position="756"/>
    </location>
</feature>
<feature type="region of interest" description="Disordered" evidence="9">
    <location>
        <begin position="333"/>
        <end position="404"/>
    </location>
</feature>
<feature type="compositionally biased region" description="Low complexity" evidence="9">
    <location>
        <begin position="931"/>
        <end position="941"/>
    </location>
</feature>
<feature type="compositionally biased region" description="Basic and acidic residues" evidence="9">
    <location>
        <begin position="155"/>
        <end position="177"/>
    </location>
</feature>
<comment type="subcellular location">
    <subcellularLocation>
        <location evidence="2 8">Cytoplasm</location>
    </subcellularLocation>
</comment>
<dbReference type="Proteomes" id="UP001365542">
    <property type="component" value="Unassembled WGS sequence"/>
</dbReference>
<evidence type="ECO:0000256" key="4">
    <source>
        <dbReference type="ARBA" id="ARBA00020733"/>
    </source>
</evidence>
<feature type="compositionally biased region" description="Basic and acidic residues" evidence="9">
    <location>
        <begin position="72"/>
        <end position="89"/>
    </location>
</feature>
<feature type="compositionally biased region" description="Basic residues" evidence="9">
    <location>
        <begin position="130"/>
        <end position="140"/>
    </location>
</feature>
<feature type="compositionally biased region" description="Polar residues" evidence="9">
    <location>
        <begin position="879"/>
        <end position="889"/>
    </location>
</feature>
<feature type="compositionally biased region" description="Low complexity" evidence="9">
    <location>
        <begin position="699"/>
        <end position="733"/>
    </location>
</feature>
<evidence type="ECO:0000256" key="7">
    <source>
        <dbReference type="ARBA" id="ARBA00023054"/>
    </source>
</evidence>
<evidence type="ECO:0000256" key="3">
    <source>
        <dbReference type="ARBA" id="ARBA00007112"/>
    </source>
</evidence>
<reference evidence="10 11" key="1">
    <citation type="submission" date="2019-10" db="EMBL/GenBank/DDBJ databases">
        <authorList>
            <person name="Palmer J.M."/>
        </authorList>
    </citation>
    <scope>NUCLEOTIDE SEQUENCE [LARGE SCALE GENOMIC DNA]</scope>
    <source>
        <strain evidence="10 11">TWF694</strain>
    </source>
</reference>
<feature type="compositionally biased region" description="Polar residues" evidence="9">
    <location>
        <begin position="347"/>
        <end position="366"/>
    </location>
</feature>
<evidence type="ECO:0000256" key="9">
    <source>
        <dbReference type="SAM" id="MobiDB-lite"/>
    </source>
</evidence>
<protein>
    <recommendedName>
        <fullName evidence="4 8">Stress response protein NST1</fullName>
    </recommendedName>
</protein>
<organism evidence="10 11">
    <name type="scientific">Orbilia ellipsospora</name>
    <dbReference type="NCBI Taxonomy" id="2528407"/>
    <lineage>
        <taxon>Eukaryota</taxon>
        <taxon>Fungi</taxon>
        <taxon>Dikarya</taxon>
        <taxon>Ascomycota</taxon>
        <taxon>Pezizomycotina</taxon>
        <taxon>Orbiliomycetes</taxon>
        <taxon>Orbiliales</taxon>
        <taxon>Orbiliaceae</taxon>
        <taxon>Orbilia</taxon>
    </lineage>
</organism>
<feature type="compositionally biased region" description="Pro residues" evidence="9">
    <location>
        <begin position="734"/>
        <end position="746"/>
    </location>
</feature>
<feature type="compositionally biased region" description="Basic and acidic residues" evidence="9">
    <location>
        <begin position="333"/>
        <end position="342"/>
    </location>
</feature>
<sequence>MPGGHIFNKDGTRMIKVRNAPQTPSLEIPTAHDTHSNGLPSEAVVGPNANNSGSKKKKKKNRNKGAATTLDPHLDPSNHAPLDNHDHFEPSVQGDDVYYSDEDPPFEPTDPSYDGPPNQQPGELDTPISKKNKKKKKKKGAGAQSVAATESSLGHSHESARKDAQKSSKDRIWNTSTSEERERIKVFWLSLGEEERRSLVKVEKEAVLKKMKEQQKHSCSCSVCGRKRTAIEEELEVLYDAYYEELEHPSKGLPQARRMEELPELEDDEGAFDDDDEYEDISEDGHRSVQQDFFNFGNSLTVREGGILTVADDLLKNDGKKFIEMMEQLAERRMAREEEASQHAHGINSQMHSGLQHNHSHMQNGNPEYDIEEEDEEYDDEDEDFEEEDEEEPDAMTEEQRMEEGRRMFQIFAARMFEQRVLSAYRERVAIERQKRLLEEVEEESRKAEEQKERKAREKEKKNAKRKAQKEAKEAELKEKAEKKAREEAEKKAEEERKAEEARKRKEEQRLKREAEKKAADEERLRREEEKKKRLQEEREREHEKERKRKEQLELEKKKKAELARKQKEEKDQRDREKKDKDERDRKDRETKRKAAEEKERARKETEANVAVPKIATTPILATASKASTPSHHSLHPPTIVPAVVSPRLAVAAPALPKQASPGKGKASAKGSVASSPQTPKIQTRANMGTPGPVPPVPTTASVGLSQASSVAASSATSPAAAGPNAPPKQNQIPAPPPGIPPPGMPTIPSQSSGQAPHIPIMGAPQGYPSHMSPPPGVPTPEGFGMTMPNHPFMPPGHRSGPIPLTMLPPPGQLGFGMNVFRGFPVPSPNPPMPLVPPPGNLRGFPPPNTRPFMGNDFPQPLPGSSFPPPPGSPFMRQENIQVGHQRQPSGDHTETNPASTPKPIHRPTPIQRPTNATPGGPVSKINIDELSTSLGSSALLGDDEPEEPSAHKVDNASPARRGSNVPSGRGVFGIPPSSSSFFMGPDSGGQPFGGFPSPSNTWGVPSPLFNPSGPWGPPAAPAGSGWIPNATTPFGANQRRTGRIDVLRLNMISIFRHASKDKKNAEGFMPVKSIMRTINDPEQSPNTPHDVSEEELLTVTEIEGDWQNGGGCFVRQRDEDGAFNIKYLLDGDQRRVSGSSGLGGTPIVGPGEIGSPVGSVASSLPFGARQGSASSGIVGSPHF</sequence>
<feature type="region of interest" description="Disordered" evidence="9">
    <location>
        <begin position="841"/>
        <end position="1006"/>
    </location>
</feature>
<feature type="region of interest" description="Disordered" evidence="9">
    <location>
        <begin position="437"/>
        <end position="639"/>
    </location>
</feature>
<feature type="compositionally biased region" description="Pro residues" evidence="9">
    <location>
        <begin position="841"/>
        <end position="850"/>
    </location>
</feature>
<dbReference type="GO" id="GO:0005737">
    <property type="term" value="C:cytoplasm"/>
    <property type="evidence" value="ECO:0007669"/>
    <property type="project" value="UniProtKB-SubCell"/>
</dbReference>
<comment type="function">
    <text evidence="1 8">May act as a negative regulator of salt tolerance.</text>
</comment>
<dbReference type="InterPro" id="IPR051195">
    <property type="entry name" value="Fungal_stress_NST1"/>
</dbReference>
<evidence type="ECO:0000256" key="1">
    <source>
        <dbReference type="ARBA" id="ARBA00002545"/>
    </source>
</evidence>
<name>A0AAV9WXA0_9PEZI</name>
<feature type="compositionally biased region" description="Polar residues" evidence="9">
    <location>
        <begin position="678"/>
        <end position="687"/>
    </location>
</feature>
<feature type="compositionally biased region" description="Acidic residues" evidence="9">
    <location>
        <begin position="369"/>
        <end position="397"/>
    </location>
</feature>
<keyword evidence="7 8" id="KW-0175">Coiled coil</keyword>
<dbReference type="AlphaFoldDB" id="A0AAV9WXA0"/>
<keyword evidence="6 8" id="KW-0346">Stress response</keyword>
<feature type="region of interest" description="Disordered" evidence="9">
    <location>
        <begin position="1"/>
        <end position="177"/>
    </location>
</feature>
<gene>
    <name evidence="10" type="primary">NST1_1</name>
    <name evidence="10" type="ORF">TWF694_004166</name>
</gene>
<accession>A0AAV9WXA0</accession>
<dbReference type="PANTHER" id="PTHR31780:SF10">
    <property type="entry name" value="LD36051P"/>
    <property type="match status" value="1"/>
</dbReference>
<evidence type="ECO:0000313" key="11">
    <source>
        <dbReference type="Proteomes" id="UP001365542"/>
    </source>
</evidence>
<evidence type="ECO:0000256" key="8">
    <source>
        <dbReference type="RuleBase" id="RU049441"/>
    </source>
</evidence>
<dbReference type="Pfam" id="PF13945">
    <property type="entry name" value="NST1"/>
    <property type="match status" value="1"/>
</dbReference>
<feature type="compositionally biased region" description="Pro residues" evidence="9">
    <location>
        <begin position="860"/>
        <end position="873"/>
    </location>
</feature>
<evidence type="ECO:0000313" key="10">
    <source>
        <dbReference type="EMBL" id="KAK6528937.1"/>
    </source>
</evidence>
<proteinExistence type="inferred from homology"/>
<feature type="compositionally biased region" description="Basic and acidic residues" evidence="9">
    <location>
        <begin position="469"/>
        <end position="607"/>
    </location>
</feature>
<keyword evidence="5 8" id="KW-0963">Cytoplasm</keyword>
<evidence type="ECO:0000256" key="6">
    <source>
        <dbReference type="ARBA" id="ARBA00023016"/>
    </source>
</evidence>
<evidence type="ECO:0000256" key="2">
    <source>
        <dbReference type="ARBA" id="ARBA00004496"/>
    </source>
</evidence>
<dbReference type="EMBL" id="JAVHJO010000014">
    <property type="protein sequence ID" value="KAK6528937.1"/>
    <property type="molecule type" value="Genomic_DNA"/>
</dbReference>